<evidence type="ECO:0000313" key="2">
    <source>
        <dbReference type="Proteomes" id="UP001597319"/>
    </source>
</evidence>
<reference evidence="2" key="1">
    <citation type="journal article" date="2019" name="Int. J. Syst. Evol. Microbiol.">
        <title>The Global Catalogue of Microorganisms (GCM) 10K type strain sequencing project: providing services to taxonomists for standard genome sequencing and annotation.</title>
        <authorList>
            <consortium name="The Broad Institute Genomics Platform"/>
            <consortium name="The Broad Institute Genome Sequencing Center for Infectious Disease"/>
            <person name="Wu L."/>
            <person name="Ma J."/>
        </authorList>
    </citation>
    <scope>NUCLEOTIDE SEQUENCE [LARGE SCALE GENOMIC DNA]</scope>
    <source>
        <strain evidence="2">KCTC 52274</strain>
    </source>
</reference>
<accession>A0ABW5LBJ1</accession>
<dbReference type="Proteomes" id="UP001597319">
    <property type="component" value="Unassembled WGS sequence"/>
</dbReference>
<dbReference type="RefSeq" id="WP_378288556.1">
    <property type="nucleotide sequence ID" value="NZ_JBHULE010000001.1"/>
</dbReference>
<organism evidence="1 2">
    <name type="scientific">Aquimarina rubra</name>
    <dbReference type="NCBI Taxonomy" id="1920033"/>
    <lineage>
        <taxon>Bacteria</taxon>
        <taxon>Pseudomonadati</taxon>
        <taxon>Bacteroidota</taxon>
        <taxon>Flavobacteriia</taxon>
        <taxon>Flavobacteriales</taxon>
        <taxon>Flavobacteriaceae</taxon>
        <taxon>Aquimarina</taxon>
    </lineage>
</organism>
<dbReference type="InterPro" id="IPR038396">
    <property type="entry name" value="SpoIIAA-like_sf"/>
</dbReference>
<dbReference type="EMBL" id="JBHULE010000001">
    <property type="protein sequence ID" value="MFD2561126.1"/>
    <property type="molecule type" value="Genomic_DNA"/>
</dbReference>
<dbReference type="Gene3D" id="3.40.50.10600">
    <property type="entry name" value="SpoIIaa-like domains"/>
    <property type="match status" value="1"/>
</dbReference>
<gene>
    <name evidence="1" type="ORF">ACFSR1_00500</name>
</gene>
<protein>
    <submittedName>
        <fullName evidence="1">STAS/SEC14 domain-containing protein</fullName>
    </submittedName>
</protein>
<dbReference type="InterPro" id="IPR036513">
    <property type="entry name" value="STAS_dom_sf"/>
</dbReference>
<comment type="caution">
    <text evidence="1">The sequence shown here is derived from an EMBL/GenBank/DDBJ whole genome shotgun (WGS) entry which is preliminary data.</text>
</comment>
<proteinExistence type="predicted"/>
<evidence type="ECO:0000313" key="1">
    <source>
        <dbReference type="EMBL" id="MFD2561126.1"/>
    </source>
</evidence>
<dbReference type="SUPFAM" id="SSF52091">
    <property type="entry name" value="SpoIIaa-like"/>
    <property type="match status" value="1"/>
</dbReference>
<sequence length="123" mass="14714">MTKYYDLGFAKVEIQEDFLKNTITEGFLVKPEHNKLLLEFVRKYFNNKPFVYISNRVNSYSVDPTVYHETEKIDSLAGIAVVSKNHRQRKLTELESRFFQKKIKYFTDINEALEWKNQLLEKI</sequence>
<dbReference type="Pfam" id="PF11964">
    <property type="entry name" value="SpoIIAA-like"/>
    <property type="match status" value="1"/>
</dbReference>
<name>A0ABW5LBJ1_9FLAO</name>
<keyword evidence="2" id="KW-1185">Reference proteome</keyword>
<dbReference type="InterPro" id="IPR021866">
    <property type="entry name" value="SpoIIAA-like"/>
</dbReference>